<keyword evidence="7" id="KW-1185">Reference proteome</keyword>
<dbReference type="InterPro" id="IPR007568">
    <property type="entry name" value="RTA1"/>
</dbReference>
<feature type="transmembrane region" description="Helical" evidence="5">
    <location>
        <begin position="42"/>
        <end position="63"/>
    </location>
</feature>
<gene>
    <name evidence="6" type="ORF">Slin15195_G040340</name>
</gene>
<dbReference type="Pfam" id="PF04479">
    <property type="entry name" value="RTA1"/>
    <property type="match status" value="1"/>
</dbReference>
<evidence type="ECO:0000256" key="5">
    <source>
        <dbReference type="SAM" id="Phobius"/>
    </source>
</evidence>
<proteinExistence type="predicted"/>
<protein>
    <submittedName>
        <fullName evidence="6">RTA-like protein</fullName>
    </submittedName>
</protein>
<name>A0A9Q9EH72_9PEZI</name>
<dbReference type="PANTHER" id="PTHR31465:SF35">
    <property type="entry name" value="RTA1 DOMAIN PROTEIN-RELATED"/>
    <property type="match status" value="1"/>
</dbReference>
<dbReference type="EMBL" id="CP099420">
    <property type="protein sequence ID" value="USW50715.1"/>
    <property type="molecule type" value="Genomic_DNA"/>
</dbReference>
<dbReference type="PANTHER" id="PTHR31465">
    <property type="entry name" value="PROTEIN RTA1-RELATED"/>
    <property type="match status" value="1"/>
</dbReference>
<comment type="subcellular location">
    <subcellularLocation>
        <location evidence="1">Membrane</location>
        <topology evidence="1">Multi-pass membrane protein</topology>
    </subcellularLocation>
</comment>
<keyword evidence="4 5" id="KW-0472">Membrane</keyword>
<feature type="transmembrane region" description="Helical" evidence="5">
    <location>
        <begin position="12"/>
        <end position="30"/>
    </location>
</feature>
<organism evidence="6 7">
    <name type="scientific">Septoria linicola</name>
    <dbReference type="NCBI Taxonomy" id="215465"/>
    <lineage>
        <taxon>Eukaryota</taxon>
        <taxon>Fungi</taxon>
        <taxon>Dikarya</taxon>
        <taxon>Ascomycota</taxon>
        <taxon>Pezizomycotina</taxon>
        <taxon>Dothideomycetes</taxon>
        <taxon>Dothideomycetidae</taxon>
        <taxon>Mycosphaerellales</taxon>
        <taxon>Mycosphaerellaceae</taxon>
        <taxon>Septoria</taxon>
    </lineage>
</organism>
<reference evidence="6" key="1">
    <citation type="submission" date="2022-06" db="EMBL/GenBank/DDBJ databases">
        <title>Complete genome sequences of two strains of the flax pathogen Septoria linicola.</title>
        <authorList>
            <person name="Lapalu N."/>
            <person name="Simon A."/>
            <person name="Demenou B."/>
            <person name="Paumier D."/>
            <person name="Guillot M.-P."/>
            <person name="Gout L."/>
            <person name="Valade R."/>
        </authorList>
    </citation>
    <scope>NUCLEOTIDE SEQUENCE</scope>
    <source>
        <strain evidence="6">SE15195</strain>
    </source>
</reference>
<dbReference type="Proteomes" id="UP001056384">
    <property type="component" value="Chromosome 3"/>
</dbReference>
<feature type="transmembrane region" description="Helical" evidence="5">
    <location>
        <begin position="75"/>
        <end position="95"/>
    </location>
</feature>
<dbReference type="AlphaFoldDB" id="A0A9Q9EH72"/>
<evidence type="ECO:0000256" key="3">
    <source>
        <dbReference type="ARBA" id="ARBA00022989"/>
    </source>
</evidence>
<accession>A0A9Q9EH72</accession>
<evidence type="ECO:0000313" key="6">
    <source>
        <dbReference type="EMBL" id="USW50715.1"/>
    </source>
</evidence>
<evidence type="ECO:0000313" key="7">
    <source>
        <dbReference type="Proteomes" id="UP001056384"/>
    </source>
</evidence>
<feature type="transmembrane region" description="Helical" evidence="5">
    <location>
        <begin position="153"/>
        <end position="175"/>
    </location>
</feature>
<dbReference type="OrthoDB" id="3358017at2759"/>
<evidence type="ECO:0000256" key="2">
    <source>
        <dbReference type="ARBA" id="ARBA00022692"/>
    </source>
</evidence>
<dbReference type="GO" id="GO:0016020">
    <property type="term" value="C:membrane"/>
    <property type="evidence" value="ECO:0007669"/>
    <property type="project" value="UniProtKB-SubCell"/>
</dbReference>
<keyword evidence="3 5" id="KW-1133">Transmembrane helix</keyword>
<keyword evidence="2 5" id="KW-0812">Transmembrane</keyword>
<evidence type="ECO:0000256" key="1">
    <source>
        <dbReference type="ARBA" id="ARBA00004141"/>
    </source>
</evidence>
<feature type="transmembrane region" description="Helical" evidence="5">
    <location>
        <begin position="116"/>
        <end position="133"/>
    </location>
</feature>
<sequence length="194" mass="21291">MSDHSDIWKYNPSIPLAGLATAIFNILTGIHGYQLFRTKTWYFIAFWAGGVCECVGYTMRIWSAEEGPDYTVGPYAVSQVAVLIAPSLFAASMYMELGRIIRLCGGEAYTIVRVSWLTKIFVIGDVAAFLLQGGGSGLLASDNSDTTKTGERIVIVGLVAQIIFFALFVVTSLIFHRSIHRTPTAKLRQHPNPP</sequence>
<evidence type="ECO:0000256" key="4">
    <source>
        <dbReference type="ARBA" id="ARBA00023136"/>
    </source>
</evidence>